<dbReference type="InterPro" id="IPR026269">
    <property type="entry name" value="DmsD-type"/>
</dbReference>
<gene>
    <name evidence="2" type="ORF">Q4568_09450</name>
</gene>
<accession>A0AAW7Y5J3</accession>
<comment type="caution">
    <text evidence="2">The sequence shown here is derived from an EMBL/GenBank/DDBJ whole genome shotgun (WGS) entry which is preliminary data.</text>
</comment>
<evidence type="ECO:0000313" key="3">
    <source>
        <dbReference type="Proteomes" id="UP001170624"/>
    </source>
</evidence>
<evidence type="ECO:0000313" key="2">
    <source>
        <dbReference type="EMBL" id="MDO6542759.1"/>
    </source>
</evidence>
<dbReference type="InterPro" id="IPR020945">
    <property type="entry name" value="DMSO/NO3_reduct_chaperone"/>
</dbReference>
<reference evidence="2" key="1">
    <citation type="submission" date="2023-07" db="EMBL/GenBank/DDBJ databases">
        <title>Genome content predicts the carbon catabolic preferences of heterotrophic bacteria.</title>
        <authorList>
            <person name="Gralka M."/>
        </authorList>
    </citation>
    <scope>NUCLEOTIDE SEQUENCE</scope>
    <source>
        <strain evidence="2">G2M05</strain>
    </source>
</reference>
<dbReference type="InterPro" id="IPR050289">
    <property type="entry name" value="TorD/DmsD_chaperones"/>
</dbReference>
<dbReference type="PANTHER" id="PTHR34227:SF13">
    <property type="entry name" value="TAT PROOFREADING CHAPERONE DMSD-RELATED"/>
    <property type="match status" value="1"/>
</dbReference>
<dbReference type="PANTHER" id="PTHR34227">
    <property type="entry name" value="CHAPERONE PROTEIN YCDY"/>
    <property type="match status" value="1"/>
</dbReference>
<dbReference type="RefSeq" id="WP_303499233.1">
    <property type="nucleotide sequence ID" value="NZ_JAUOPU010000007.1"/>
</dbReference>
<name>A0AAW7Y5J3_9GAMM</name>
<dbReference type="EMBL" id="JAUOPU010000007">
    <property type="protein sequence ID" value="MDO6542759.1"/>
    <property type="molecule type" value="Genomic_DNA"/>
</dbReference>
<evidence type="ECO:0000256" key="1">
    <source>
        <dbReference type="ARBA" id="ARBA00023186"/>
    </source>
</evidence>
<organism evidence="2 3">
    <name type="scientific">Photobacterium sanguinicancri</name>
    <dbReference type="NCBI Taxonomy" id="875932"/>
    <lineage>
        <taxon>Bacteria</taxon>
        <taxon>Pseudomonadati</taxon>
        <taxon>Pseudomonadota</taxon>
        <taxon>Gammaproteobacteria</taxon>
        <taxon>Vibrionales</taxon>
        <taxon>Vibrionaceae</taxon>
        <taxon>Photobacterium</taxon>
    </lineage>
</organism>
<proteinExistence type="predicted"/>
<protein>
    <submittedName>
        <fullName evidence="2">Molecular chaperone</fullName>
    </submittedName>
</protein>
<keyword evidence="1" id="KW-0143">Chaperone</keyword>
<dbReference type="Pfam" id="PF02613">
    <property type="entry name" value="Nitrate_red_del"/>
    <property type="match status" value="1"/>
</dbReference>
<dbReference type="PIRSF" id="PIRSF004690">
    <property type="entry name" value="DmsD"/>
    <property type="match status" value="1"/>
</dbReference>
<dbReference type="AlphaFoldDB" id="A0AAW7Y5J3"/>
<dbReference type="SUPFAM" id="SSF89155">
    <property type="entry name" value="TorD-like"/>
    <property type="match status" value="1"/>
</dbReference>
<dbReference type="Proteomes" id="UP001170624">
    <property type="component" value="Unassembled WGS sequence"/>
</dbReference>
<sequence length="224" mass="25535">MQNINDTSTELSTELFMELSLTDVNAMSKIFGSLFYFPLTHENNQAIIDLIKGSDDLEHNGFADFVHAVASDTSDALNDDFFLLFEGGETMVAPPWGSVYLDKEQVVFGDSTVRLRQFLRANNIELNTGMREPEDQFGLMLFAISQLIEQSQAYQSQQNVSEVQQQVETLFTDHLLPWCIHYLSLVEKHSTTDTYQHLAVLVKEWCVAVQNAWQLTPLSLKVYR</sequence>
<dbReference type="InterPro" id="IPR036411">
    <property type="entry name" value="TorD-like_sf"/>
</dbReference>
<dbReference type="Gene3D" id="1.10.3480.10">
    <property type="entry name" value="TorD-like"/>
    <property type="match status" value="1"/>
</dbReference>